<dbReference type="EMBL" id="BQNB010015372">
    <property type="protein sequence ID" value="GJT39262.1"/>
    <property type="molecule type" value="Genomic_DNA"/>
</dbReference>
<dbReference type="Gene3D" id="3.30.70.270">
    <property type="match status" value="1"/>
</dbReference>
<dbReference type="InterPro" id="IPR043502">
    <property type="entry name" value="DNA/RNA_pol_sf"/>
</dbReference>
<organism evidence="2 3">
    <name type="scientific">Tanacetum coccineum</name>
    <dbReference type="NCBI Taxonomy" id="301880"/>
    <lineage>
        <taxon>Eukaryota</taxon>
        <taxon>Viridiplantae</taxon>
        <taxon>Streptophyta</taxon>
        <taxon>Embryophyta</taxon>
        <taxon>Tracheophyta</taxon>
        <taxon>Spermatophyta</taxon>
        <taxon>Magnoliopsida</taxon>
        <taxon>eudicotyledons</taxon>
        <taxon>Gunneridae</taxon>
        <taxon>Pentapetalae</taxon>
        <taxon>asterids</taxon>
        <taxon>campanulids</taxon>
        <taxon>Asterales</taxon>
        <taxon>Asteraceae</taxon>
        <taxon>Asteroideae</taxon>
        <taxon>Anthemideae</taxon>
        <taxon>Anthemidinae</taxon>
        <taxon>Tanacetum</taxon>
    </lineage>
</organism>
<feature type="domain" description="Tf2-1-like SH3-like" evidence="1">
    <location>
        <begin position="358"/>
        <end position="423"/>
    </location>
</feature>
<protein>
    <recommendedName>
        <fullName evidence="1">Tf2-1-like SH3-like domain-containing protein</fullName>
    </recommendedName>
</protein>
<gene>
    <name evidence="2" type="ORF">Tco_0939127</name>
</gene>
<accession>A0ABQ5DJZ9</accession>
<dbReference type="SUPFAM" id="SSF56672">
    <property type="entry name" value="DNA/RNA polymerases"/>
    <property type="match status" value="1"/>
</dbReference>
<reference evidence="2" key="1">
    <citation type="journal article" date="2022" name="Int. J. Mol. Sci.">
        <title>Draft Genome of Tanacetum Coccineum: Genomic Comparison of Closely Related Tanacetum-Family Plants.</title>
        <authorList>
            <person name="Yamashiro T."/>
            <person name="Shiraishi A."/>
            <person name="Nakayama K."/>
            <person name="Satake H."/>
        </authorList>
    </citation>
    <scope>NUCLEOTIDE SEQUENCE</scope>
</reference>
<comment type="caution">
    <text evidence="2">The sequence shown here is derived from an EMBL/GenBank/DDBJ whole genome shotgun (WGS) entry which is preliminary data.</text>
</comment>
<dbReference type="Proteomes" id="UP001151760">
    <property type="component" value="Unassembled WGS sequence"/>
</dbReference>
<evidence type="ECO:0000313" key="2">
    <source>
        <dbReference type="EMBL" id="GJT39262.1"/>
    </source>
</evidence>
<evidence type="ECO:0000259" key="1">
    <source>
        <dbReference type="Pfam" id="PF24626"/>
    </source>
</evidence>
<name>A0ABQ5DJZ9_9ASTR</name>
<dbReference type="PANTHER" id="PTHR46148">
    <property type="entry name" value="CHROMO DOMAIN-CONTAINING PROTEIN"/>
    <property type="match status" value="1"/>
</dbReference>
<sequence>MTKATAGMVQLNIIRALRTMQKDSLSFWAHITCKRMLKTCRGEEATLRSVQIVQDFPDKYLLEDFAGSSSVSTSGVSMIWYLNKQEHEEHLKQILELLKKEELYAKFSKCEFWISKVQFRQVTVLDEYYEDSIDGFRDCKLMTKLTQKTDYLMERDFIAYCAVFEEGLGAGIDGGEKKSMARSSKGHRIVGTTQIPNGSWTTSLWIFVTKLPLRRLKAYGHHLGDRLTGSLQFAIFTPIRETLILWINGRRSHQNALGTNLDMSTGNTTNRRAKREDIQTSRICCVLLCNRLLERRWDNQFALVEFSYNNSYHSQNTGPEIQETTEKIIQIKQRMQAARDRQKSYADLKRKPMEFQVGDKVMLKVSPWKGVVRFGKRGKLNPRYVGPFKVIERVGEVAYKLELPEELSRVHNTFHVSNLKKCHADEPLAVPLDGLNLDDKLHFVEEPVEIVDREVKRLKRSRIPLVKVRWDSKRGPEYTWEREDQFKKKYPHLFANTTPSSSAAFLQPKSTFEAAASLYEFKLTKIIMDKMEEHKSYLRADYKRELYDALVKSYNTEKDLFETYGEVFTLKRSRDDKDKDQDPFAGSD</sequence>
<dbReference type="Pfam" id="PF24626">
    <property type="entry name" value="SH3_Tf2-1"/>
    <property type="match status" value="1"/>
</dbReference>
<dbReference type="InterPro" id="IPR056924">
    <property type="entry name" value="SH3_Tf2-1"/>
</dbReference>
<proteinExistence type="predicted"/>
<keyword evidence="3" id="KW-1185">Reference proteome</keyword>
<dbReference type="PANTHER" id="PTHR46148:SF59">
    <property type="entry name" value="NUCLEOTIDYLTRANSFERASE, RIBONUCLEASE H"/>
    <property type="match status" value="1"/>
</dbReference>
<dbReference type="InterPro" id="IPR043128">
    <property type="entry name" value="Rev_trsase/Diguanyl_cyclase"/>
</dbReference>
<reference evidence="2" key="2">
    <citation type="submission" date="2022-01" db="EMBL/GenBank/DDBJ databases">
        <authorList>
            <person name="Yamashiro T."/>
            <person name="Shiraishi A."/>
            <person name="Satake H."/>
            <person name="Nakayama K."/>
        </authorList>
    </citation>
    <scope>NUCLEOTIDE SEQUENCE</scope>
</reference>
<evidence type="ECO:0000313" key="3">
    <source>
        <dbReference type="Proteomes" id="UP001151760"/>
    </source>
</evidence>